<protein>
    <recommendedName>
        <fullName evidence="4">HEAT repeat domain-containing protein</fullName>
    </recommendedName>
</protein>
<gene>
    <name evidence="2" type="ORF">CUN49_01125</name>
</gene>
<evidence type="ECO:0008006" key="4">
    <source>
        <dbReference type="Google" id="ProtNLM"/>
    </source>
</evidence>
<evidence type="ECO:0000313" key="3">
    <source>
        <dbReference type="Proteomes" id="UP000229681"/>
    </source>
</evidence>
<feature type="compositionally biased region" description="Polar residues" evidence="1">
    <location>
        <begin position="230"/>
        <end position="245"/>
    </location>
</feature>
<organism evidence="2 3">
    <name type="scientific">Candidatus Thermofonsia Clade 1 bacterium</name>
    <dbReference type="NCBI Taxonomy" id="2364210"/>
    <lineage>
        <taxon>Bacteria</taxon>
        <taxon>Bacillati</taxon>
        <taxon>Chloroflexota</taxon>
        <taxon>Candidatus Thermofontia</taxon>
        <taxon>Candidatus Thermofonsia Clade 1</taxon>
    </lineage>
</organism>
<dbReference type="Gene3D" id="1.25.10.10">
    <property type="entry name" value="Leucine-rich Repeat Variant"/>
    <property type="match status" value="2"/>
</dbReference>
<dbReference type="InterPro" id="IPR016024">
    <property type="entry name" value="ARM-type_fold"/>
</dbReference>
<dbReference type="EMBL" id="PGTM01000007">
    <property type="protein sequence ID" value="PJF37286.1"/>
    <property type="molecule type" value="Genomic_DNA"/>
</dbReference>
<dbReference type="InterPro" id="IPR004155">
    <property type="entry name" value="PBS_lyase_HEAT"/>
</dbReference>
<sequence>MAAPNIWLLQTKRDIDGLIAALRHADPVIRRGAVAALRALGAWQAVPALQAQLAVENDWQVHAAISAALQYLDHDLHVESMIKNRDVRGLIKMLNSVRSDDVITACEALGQLGDRSAVEPLVMIFRNLMQPAKVRLAAAEALLKLESAPAVVTLLAALRRDDWQVRRNAAAVLGQLRAVWATEPLIKALQDPSPIVARTAAAALKHIGTPEAVLAAKRFEARQLPEAANATHSSTGRLRTPTGTLQAGDAEKAPATAASANLPEPPAKPTDRKVDTRPLPPLPPPEPRRTAALSRLDLASSTSEPEKPHSS</sequence>
<dbReference type="AlphaFoldDB" id="A0A2M8PIB3"/>
<dbReference type="Pfam" id="PF13646">
    <property type="entry name" value="HEAT_2"/>
    <property type="match status" value="1"/>
</dbReference>
<proteinExistence type="predicted"/>
<feature type="region of interest" description="Disordered" evidence="1">
    <location>
        <begin position="226"/>
        <end position="311"/>
    </location>
</feature>
<accession>A0A2M8PIB3</accession>
<dbReference type="SUPFAM" id="SSF48371">
    <property type="entry name" value="ARM repeat"/>
    <property type="match status" value="1"/>
</dbReference>
<dbReference type="PANTHER" id="PTHR12697">
    <property type="entry name" value="PBS LYASE HEAT-LIKE PROTEIN"/>
    <property type="match status" value="1"/>
</dbReference>
<comment type="caution">
    <text evidence="2">The sequence shown here is derived from an EMBL/GenBank/DDBJ whole genome shotgun (WGS) entry which is preliminary data.</text>
</comment>
<name>A0A2M8PIB3_9CHLR</name>
<evidence type="ECO:0000313" key="2">
    <source>
        <dbReference type="EMBL" id="PJF37286.1"/>
    </source>
</evidence>
<dbReference type="Proteomes" id="UP000229681">
    <property type="component" value="Unassembled WGS sequence"/>
</dbReference>
<dbReference type="InterPro" id="IPR011989">
    <property type="entry name" value="ARM-like"/>
</dbReference>
<dbReference type="SMART" id="SM00567">
    <property type="entry name" value="EZ_HEAT"/>
    <property type="match status" value="5"/>
</dbReference>
<dbReference type="PANTHER" id="PTHR12697:SF5">
    <property type="entry name" value="DEOXYHYPUSINE HYDROXYLASE"/>
    <property type="match status" value="1"/>
</dbReference>
<reference evidence="2 3" key="1">
    <citation type="submission" date="2017-11" db="EMBL/GenBank/DDBJ databases">
        <title>Evolution of Phototrophy in the Chloroflexi Phylum Driven by Horizontal Gene Transfer.</title>
        <authorList>
            <person name="Ward L.M."/>
            <person name="Hemp J."/>
            <person name="Shih P.M."/>
            <person name="Mcglynn S.E."/>
            <person name="Fischer W."/>
        </authorList>
    </citation>
    <scope>NUCLEOTIDE SEQUENCE [LARGE SCALE GENOMIC DNA]</scope>
    <source>
        <strain evidence="2">JP3_13</strain>
    </source>
</reference>
<dbReference type="GO" id="GO:0016491">
    <property type="term" value="F:oxidoreductase activity"/>
    <property type="evidence" value="ECO:0007669"/>
    <property type="project" value="TreeGrafter"/>
</dbReference>
<evidence type="ECO:0000256" key="1">
    <source>
        <dbReference type="SAM" id="MobiDB-lite"/>
    </source>
</evidence>